<evidence type="ECO:0000313" key="2">
    <source>
        <dbReference type="Proteomes" id="UP000634136"/>
    </source>
</evidence>
<keyword evidence="2" id="KW-1185">Reference proteome</keyword>
<sequence length="57" mass="6287">MAPKSQLISAVTPFEGKELTIKVRVARLWFMPPYNSNGPVSASNGVEIQMVLCDHEV</sequence>
<dbReference type="AlphaFoldDB" id="A0A834TKJ5"/>
<reference evidence="1" key="1">
    <citation type="submission" date="2020-09" db="EMBL/GenBank/DDBJ databases">
        <title>Genome-Enabled Discovery of Anthraquinone Biosynthesis in Senna tora.</title>
        <authorList>
            <person name="Kang S.-H."/>
            <person name="Pandey R.P."/>
            <person name="Lee C.-M."/>
            <person name="Sim J.-S."/>
            <person name="Jeong J.-T."/>
            <person name="Choi B.-S."/>
            <person name="Jung M."/>
            <person name="Ginzburg D."/>
            <person name="Zhao K."/>
            <person name="Won S.Y."/>
            <person name="Oh T.-J."/>
            <person name="Yu Y."/>
            <person name="Kim N.-H."/>
            <person name="Lee O.R."/>
            <person name="Lee T.-H."/>
            <person name="Bashyal P."/>
            <person name="Kim T.-S."/>
            <person name="Lee W.-H."/>
            <person name="Kawkins C."/>
            <person name="Kim C.-K."/>
            <person name="Kim J.S."/>
            <person name="Ahn B.O."/>
            <person name="Rhee S.Y."/>
            <person name="Sohng J.K."/>
        </authorList>
    </citation>
    <scope>NUCLEOTIDE SEQUENCE</scope>
    <source>
        <tissue evidence="1">Leaf</tissue>
    </source>
</reference>
<dbReference type="EMBL" id="JAAIUW010000007">
    <property type="protein sequence ID" value="KAF7822491.1"/>
    <property type="molecule type" value="Genomic_DNA"/>
</dbReference>
<comment type="caution">
    <text evidence="1">The sequence shown here is derived from an EMBL/GenBank/DDBJ whole genome shotgun (WGS) entry which is preliminary data.</text>
</comment>
<proteinExistence type="predicted"/>
<dbReference type="Proteomes" id="UP000634136">
    <property type="component" value="Unassembled WGS sequence"/>
</dbReference>
<name>A0A834TKJ5_9FABA</name>
<protein>
    <submittedName>
        <fullName evidence="1">Uncharacterized protein</fullName>
    </submittedName>
</protein>
<gene>
    <name evidence="1" type="ORF">G2W53_020635</name>
</gene>
<organism evidence="1 2">
    <name type="scientific">Senna tora</name>
    <dbReference type="NCBI Taxonomy" id="362788"/>
    <lineage>
        <taxon>Eukaryota</taxon>
        <taxon>Viridiplantae</taxon>
        <taxon>Streptophyta</taxon>
        <taxon>Embryophyta</taxon>
        <taxon>Tracheophyta</taxon>
        <taxon>Spermatophyta</taxon>
        <taxon>Magnoliopsida</taxon>
        <taxon>eudicotyledons</taxon>
        <taxon>Gunneridae</taxon>
        <taxon>Pentapetalae</taxon>
        <taxon>rosids</taxon>
        <taxon>fabids</taxon>
        <taxon>Fabales</taxon>
        <taxon>Fabaceae</taxon>
        <taxon>Caesalpinioideae</taxon>
        <taxon>Cassia clade</taxon>
        <taxon>Senna</taxon>
    </lineage>
</organism>
<evidence type="ECO:0000313" key="1">
    <source>
        <dbReference type="EMBL" id="KAF7822491.1"/>
    </source>
</evidence>
<accession>A0A834TKJ5</accession>